<dbReference type="EMBL" id="FOAS01000011">
    <property type="protein sequence ID" value="SEL35013.1"/>
    <property type="molecule type" value="Genomic_DNA"/>
</dbReference>
<evidence type="ECO:0000313" key="1">
    <source>
        <dbReference type="EMBL" id="SEL35013.1"/>
    </source>
</evidence>
<accession>A0A1H7PGZ6</accession>
<proteinExistence type="predicted"/>
<keyword evidence="2" id="KW-1185">Reference proteome</keyword>
<dbReference type="STRING" id="1429083.GCA_001885685_02023"/>
<dbReference type="Proteomes" id="UP000185766">
    <property type="component" value="Unassembled WGS sequence"/>
</dbReference>
<evidence type="ECO:0000313" key="2">
    <source>
        <dbReference type="Proteomes" id="UP000185766"/>
    </source>
</evidence>
<sequence>MMLLARFRPLQTALSVTLLVTLVGCANQLPQRKDVESRFERKLISHSLTLEAGQTEPLALPQRNIRVHESKTFDVTEIEETRYLLRYTPYQPWRELYEVPLGAVAIVAGLSANVVNVITLDSLPTSVTRGWLKYGFDGLNPAMNVESNSRAQQSLQRLTQKELNQREETLNLPWAERPLRVDVPGHEGFELLTDSNGKLALNLLQPPFADLDLRNVKQLRLSVLDPLDDTEAHAELQLDRSLRQTLSEAQALIFDDLEDDDVSEWVQRVRRLQALGLDSEAANLEQSLLALTANDPELQEEFIQALQQAH</sequence>
<evidence type="ECO:0008006" key="3">
    <source>
        <dbReference type="Google" id="ProtNLM"/>
    </source>
</evidence>
<gene>
    <name evidence="1" type="ORF">SAMN05216214_11117</name>
</gene>
<dbReference type="AlphaFoldDB" id="A0A1H7PGZ6"/>
<name>A0A1H7PGZ6_9GAMM</name>
<reference evidence="1 2" key="1">
    <citation type="submission" date="2016-10" db="EMBL/GenBank/DDBJ databases">
        <authorList>
            <person name="de Groot N.N."/>
        </authorList>
    </citation>
    <scope>NUCLEOTIDE SEQUENCE [LARGE SCALE GENOMIC DNA]</scope>
    <source>
        <strain evidence="1 2">JCM 19513</strain>
    </source>
</reference>
<protein>
    <recommendedName>
        <fullName evidence="3">Lipoprotein</fullName>
    </recommendedName>
</protein>
<dbReference type="PROSITE" id="PS51257">
    <property type="entry name" value="PROKAR_LIPOPROTEIN"/>
    <property type="match status" value="1"/>
</dbReference>
<organism evidence="1 2">
    <name type="scientific">Atopomonas hussainii</name>
    <dbReference type="NCBI Taxonomy" id="1429083"/>
    <lineage>
        <taxon>Bacteria</taxon>
        <taxon>Pseudomonadati</taxon>
        <taxon>Pseudomonadota</taxon>
        <taxon>Gammaproteobacteria</taxon>
        <taxon>Pseudomonadales</taxon>
        <taxon>Pseudomonadaceae</taxon>
        <taxon>Atopomonas</taxon>
    </lineage>
</organism>